<evidence type="ECO:0000256" key="4">
    <source>
        <dbReference type="ARBA" id="ARBA00022490"/>
    </source>
</evidence>
<keyword evidence="14" id="KW-0472">Membrane</keyword>
<evidence type="ECO:0000256" key="6">
    <source>
        <dbReference type="ARBA" id="ARBA00022917"/>
    </source>
</evidence>
<dbReference type="InterPro" id="IPR005835">
    <property type="entry name" value="NTP_transferase_dom"/>
</dbReference>
<reference evidence="17 18" key="1">
    <citation type="submission" date="2024-02" db="EMBL/GenBank/DDBJ databases">
        <title>Discinaceae phylogenomics.</title>
        <authorList>
            <person name="Dirks A.C."/>
            <person name="James T.Y."/>
        </authorList>
    </citation>
    <scope>NUCLEOTIDE SEQUENCE [LARGE SCALE GENOMIC DNA]</scope>
    <source>
        <strain evidence="17 18">ACD0624</strain>
    </source>
</reference>
<feature type="domain" description="Mannose-1-phosphate guanyltransferase C-terminal" evidence="16">
    <location>
        <begin position="437"/>
        <end position="525"/>
    </location>
</feature>
<evidence type="ECO:0000256" key="2">
    <source>
        <dbReference type="ARBA" id="ARBA00007878"/>
    </source>
</evidence>
<feature type="compositionally biased region" description="Basic and acidic residues" evidence="13">
    <location>
        <begin position="547"/>
        <end position="562"/>
    </location>
</feature>
<keyword evidence="4" id="KW-0963">Cytoplasm</keyword>
<dbReference type="Proteomes" id="UP001447188">
    <property type="component" value="Unassembled WGS sequence"/>
</dbReference>
<evidence type="ECO:0000313" key="17">
    <source>
        <dbReference type="EMBL" id="KAL0631221.1"/>
    </source>
</evidence>
<evidence type="ECO:0000259" key="16">
    <source>
        <dbReference type="Pfam" id="PF25087"/>
    </source>
</evidence>
<evidence type="ECO:0000256" key="9">
    <source>
        <dbReference type="ARBA" id="ARBA00044196"/>
    </source>
</evidence>
<comment type="similarity">
    <text evidence="2">Belongs to the eIF-2B gamma/epsilon subunits family.</text>
</comment>
<dbReference type="PANTHER" id="PTHR45989:SF1">
    <property type="entry name" value="TRANSLATION INITIATION FACTOR EIF-2B SUBUNIT GAMMA"/>
    <property type="match status" value="1"/>
</dbReference>
<organism evidence="17 18">
    <name type="scientific">Discina gigas</name>
    <dbReference type="NCBI Taxonomy" id="1032678"/>
    <lineage>
        <taxon>Eukaryota</taxon>
        <taxon>Fungi</taxon>
        <taxon>Dikarya</taxon>
        <taxon>Ascomycota</taxon>
        <taxon>Pezizomycotina</taxon>
        <taxon>Pezizomycetes</taxon>
        <taxon>Pezizales</taxon>
        <taxon>Discinaceae</taxon>
        <taxon>Discina</taxon>
    </lineage>
</organism>
<dbReference type="Pfam" id="PF00483">
    <property type="entry name" value="NTP_transferase"/>
    <property type="match status" value="1"/>
</dbReference>
<evidence type="ECO:0000256" key="13">
    <source>
        <dbReference type="SAM" id="MobiDB-lite"/>
    </source>
</evidence>
<keyword evidence="14" id="KW-0812">Transmembrane</keyword>
<evidence type="ECO:0000313" key="18">
    <source>
        <dbReference type="Proteomes" id="UP001447188"/>
    </source>
</evidence>
<feature type="transmembrane region" description="Helical" evidence="14">
    <location>
        <begin position="694"/>
        <end position="716"/>
    </location>
</feature>
<dbReference type="PANTHER" id="PTHR45989">
    <property type="entry name" value="TRANSLATION INITIATION FACTOR EIF-2B SUBUNIT GAMMA"/>
    <property type="match status" value="1"/>
</dbReference>
<dbReference type="InterPro" id="IPR051960">
    <property type="entry name" value="eIF2B_gamma"/>
</dbReference>
<evidence type="ECO:0000256" key="7">
    <source>
        <dbReference type="ARBA" id="ARBA00030179"/>
    </source>
</evidence>
<dbReference type="Pfam" id="PF25087">
    <property type="entry name" value="GMPPB_C"/>
    <property type="match status" value="1"/>
</dbReference>
<name>A0ABR3G5J1_9PEZI</name>
<feature type="region of interest" description="Disordered" evidence="13">
    <location>
        <begin position="544"/>
        <end position="593"/>
    </location>
</feature>
<dbReference type="InterPro" id="IPR056729">
    <property type="entry name" value="GMPPB_C"/>
</dbReference>
<comment type="subcellular location">
    <subcellularLocation>
        <location evidence="1">Cytoplasm</location>
        <location evidence="1">Cytosol</location>
    </subcellularLocation>
</comment>
<feature type="region of interest" description="Disordered" evidence="13">
    <location>
        <begin position="605"/>
        <end position="630"/>
    </location>
</feature>
<evidence type="ECO:0000256" key="12">
    <source>
        <dbReference type="ARBA" id="ARBA00046432"/>
    </source>
</evidence>
<evidence type="ECO:0000256" key="3">
    <source>
        <dbReference type="ARBA" id="ARBA00018601"/>
    </source>
</evidence>
<protein>
    <recommendedName>
        <fullName evidence="3">Mannose-1-phosphate guanyltransferase</fullName>
    </recommendedName>
    <alternativeName>
        <fullName evidence="8">GDP-mannose pyrophosphorylase</fullName>
    </alternativeName>
    <alternativeName>
        <fullName evidence="7">GTP-mannose-1-phosphate guanylyltransferase</fullName>
    </alternativeName>
    <alternativeName>
        <fullName evidence="9">Translation initiation factor eIF2B subunit gamma</fullName>
    </alternativeName>
    <alternativeName>
        <fullName evidence="10">eIF2B GDP-GTP exchange factor subunit gamma</fullName>
    </alternativeName>
</protein>
<evidence type="ECO:0000256" key="10">
    <source>
        <dbReference type="ARBA" id="ARBA00044229"/>
    </source>
</evidence>
<feature type="compositionally biased region" description="Basic and acidic residues" evidence="13">
    <location>
        <begin position="572"/>
        <end position="585"/>
    </location>
</feature>
<evidence type="ECO:0000256" key="1">
    <source>
        <dbReference type="ARBA" id="ARBA00004514"/>
    </source>
</evidence>
<keyword evidence="5 17" id="KW-0396">Initiation factor</keyword>
<dbReference type="Gene3D" id="2.160.10.10">
    <property type="entry name" value="Hexapeptide repeat proteins"/>
    <property type="match status" value="1"/>
</dbReference>
<sequence>MPSPPRIGFQAVILCGPGTSLHPFTSSVDLPKALLPIANKPMLQYPLEWCEKACFDSILILTLIEHLIPIQSFIHSRSSPVKIKIEAPSSLDDNLGTADVLRLAYRAGWMTGDFVVLPCDLVTDLEAQEVAKMWMVDQAGFNANMGIRCQKNNNMAREDDSGRRGGFGVWYETKGVGGAAKGQETDFLVVTPKTSTALGFPSESSGSLNTLLLNLPAQDPRFDSEIPLRRSLFEKHPKFQLLSTRRDSGIYFFPFWVLKFIDRNPKINSIREDLLPWWSKCYWQNKRLAERLGIIDILTGNEATAIDNRCDVGDMSTTRRRDVKKWTIEDNCEEPQYSAERLEEIAKAKRGIVVLPIRMPEPKSDASSAIVPPPEVTIPSITAYLPTVSTAFIRRVDTTQLYLFTSLYLASSEVQSSYRIHPSASIDPKASVSRMDCLVAAKVTIAEKAAIRRCVLGYGVTIAKGAKLLGCVLMDGASVAEGANLEGCVVGRHAVIGVEARLKDCQVAERYFVEEEIQAKNECFVTFAGLNGLGLGYDEVYDNGNDTENKSDQKPVGLEEHSTITMDGAVIDPKKERKAENAQRAEDDDQDNLNDCAEEMKRKLEKVDNFQEEDYTPTGSNSAEVGSESANGNQRTVIVDGAAAAVEETVAAEEAVVFEEAAASEEVTTISAVGSASSEGLKQTPIALPNTARWWLLRLSLVWAVPVIGFGVWHGVGMVSRRYRSTT</sequence>
<dbReference type="GO" id="GO:0003743">
    <property type="term" value="F:translation initiation factor activity"/>
    <property type="evidence" value="ECO:0007669"/>
    <property type="project" value="UniProtKB-KW"/>
</dbReference>
<keyword evidence="14" id="KW-1133">Transmembrane helix</keyword>
<keyword evidence="6" id="KW-0648">Protein biosynthesis</keyword>
<evidence type="ECO:0000256" key="8">
    <source>
        <dbReference type="ARBA" id="ARBA00031190"/>
    </source>
</evidence>
<proteinExistence type="inferred from homology"/>
<feature type="compositionally biased region" description="Polar residues" evidence="13">
    <location>
        <begin position="617"/>
        <end position="630"/>
    </location>
</feature>
<evidence type="ECO:0000256" key="5">
    <source>
        <dbReference type="ARBA" id="ARBA00022540"/>
    </source>
</evidence>
<feature type="domain" description="Nucleotidyl transferase" evidence="15">
    <location>
        <begin position="11"/>
        <end position="139"/>
    </location>
</feature>
<evidence type="ECO:0000256" key="14">
    <source>
        <dbReference type="SAM" id="Phobius"/>
    </source>
</evidence>
<comment type="function">
    <text evidence="11">Acts as a component of the translation initiation factor 2B (eIF2B) complex, which catalyzes the exchange of GDP for GTP on the eukaryotic initiation factor 2 (eIF2) complex gamma subunit. Its guanine nucleotide exchange factor activity is repressed when bound to eIF2 complex phosphorylated on the alpha subunit, thereby limiting the amount of methionyl-initiator methionine tRNA available to the ribosome and consequently global translation is repressed.</text>
</comment>
<dbReference type="Gene3D" id="3.90.550.10">
    <property type="entry name" value="Spore Coat Polysaccharide Biosynthesis Protein SpsA, Chain A"/>
    <property type="match status" value="1"/>
</dbReference>
<accession>A0ABR3G5J1</accession>
<dbReference type="SUPFAM" id="SSF53448">
    <property type="entry name" value="Nucleotide-diphospho-sugar transferases"/>
    <property type="match status" value="1"/>
</dbReference>
<gene>
    <name evidence="17" type="primary">GCD1_2</name>
    <name evidence="17" type="ORF">Q9L58_009918</name>
</gene>
<evidence type="ECO:0000259" key="15">
    <source>
        <dbReference type="Pfam" id="PF00483"/>
    </source>
</evidence>
<comment type="subunit">
    <text evidence="12">Component of the translation initiation factor 2B (eIF2B) complex which is a heterodecamer of two sets of five different subunits: alpha, beta, gamma, delta and epsilon. Subunits alpha, beta and delta comprise a regulatory subcomplex and subunits epsilon and gamma comprise a catalytic subcomplex. Within the complex, the hexameric regulatory complex resides at the center, with the two heterodimeric catalytic subcomplexes bound on opposite sides.</text>
</comment>
<dbReference type="EMBL" id="JBBBZM010000280">
    <property type="protein sequence ID" value="KAL0631221.1"/>
    <property type="molecule type" value="Genomic_DNA"/>
</dbReference>
<keyword evidence="18" id="KW-1185">Reference proteome</keyword>
<evidence type="ECO:0000256" key="11">
    <source>
        <dbReference type="ARBA" id="ARBA00045373"/>
    </source>
</evidence>
<comment type="caution">
    <text evidence="17">The sequence shown here is derived from an EMBL/GenBank/DDBJ whole genome shotgun (WGS) entry which is preliminary data.</text>
</comment>
<dbReference type="InterPro" id="IPR029044">
    <property type="entry name" value="Nucleotide-diphossugar_trans"/>
</dbReference>